<dbReference type="SUPFAM" id="SSF46938">
    <property type="entry name" value="CRAL/TRIO N-terminal domain"/>
    <property type="match status" value="1"/>
</dbReference>
<dbReference type="PANTHER" id="PTHR10174">
    <property type="entry name" value="ALPHA-TOCOPHEROL TRANSFER PROTEIN-RELATED"/>
    <property type="match status" value="1"/>
</dbReference>
<keyword evidence="3" id="KW-1185">Reference proteome</keyword>
<dbReference type="Gene3D" id="3.40.525.10">
    <property type="entry name" value="CRAL-TRIO lipid binding domain"/>
    <property type="match status" value="1"/>
</dbReference>
<dbReference type="InterPro" id="IPR036273">
    <property type="entry name" value="CRAL/TRIO_N_dom_sf"/>
</dbReference>
<accession>A0A9P0DAR1</accession>
<dbReference type="GO" id="GO:1902936">
    <property type="term" value="F:phosphatidylinositol bisphosphate binding"/>
    <property type="evidence" value="ECO:0007669"/>
    <property type="project" value="TreeGrafter"/>
</dbReference>
<name>A0A9P0DAR1_PHACE</name>
<dbReference type="CDD" id="cd00170">
    <property type="entry name" value="SEC14"/>
    <property type="match status" value="1"/>
</dbReference>
<dbReference type="EMBL" id="OU896718">
    <property type="protein sequence ID" value="CAH1119368.1"/>
    <property type="molecule type" value="Genomic_DNA"/>
</dbReference>
<dbReference type="Pfam" id="PF00650">
    <property type="entry name" value="CRAL_TRIO"/>
    <property type="match status" value="1"/>
</dbReference>
<gene>
    <name evidence="2" type="ORF">PHAECO_LOCUS3089</name>
</gene>
<sequence length="285" mass="33457">MENHSSKDVDILREWLSKQPHLPKKIDDILLRRFLSAAENSIERAKYLIDLFFTIRSQSPEIFSDRDPNQAGIRAIFQIIDYLMLPKRVRNNNVFLYRITSSNVDDYDFANAVKAFFIVADARMIEEENIPDGEIPMFDMKNFSARHLTRIVFPILRKYMMYTQEAHPVRLKEIHLLNVPSFLDRVMALIRPFLKAEVAKMLHFHLPNSATLFEFIPKEVLPEEYGGTAGNCKDIKKHWMDVVTKRREYLLDESRWAVDENKRPDNNKSKELFSVQGSFKSLCID</sequence>
<dbReference type="SMART" id="SM00516">
    <property type="entry name" value="SEC14"/>
    <property type="match status" value="1"/>
</dbReference>
<dbReference type="Proteomes" id="UP001153737">
    <property type="component" value="Chromosome 12"/>
</dbReference>
<dbReference type="Gene3D" id="1.20.5.1200">
    <property type="entry name" value="Alpha-tocopherol transfer"/>
    <property type="match status" value="1"/>
</dbReference>
<dbReference type="GO" id="GO:0016020">
    <property type="term" value="C:membrane"/>
    <property type="evidence" value="ECO:0007669"/>
    <property type="project" value="TreeGrafter"/>
</dbReference>
<feature type="domain" description="CRAL-TRIO" evidence="1">
    <location>
        <begin position="137"/>
        <end position="233"/>
    </location>
</feature>
<dbReference type="PANTHER" id="PTHR10174:SF222">
    <property type="entry name" value="GH10083P-RELATED"/>
    <property type="match status" value="1"/>
</dbReference>
<dbReference type="InterPro" id="IPR001251">
    <property type="entry name" value="CRAL-TRIO_dom"/>
</dbReference>
<dbReference type="PROSITE" id="PS50191">
    <property type="entry name" value="CRAL_TRIO"/>
    <property type="match status" value="1"/>
</dbReference>
<dbReference type="SUPFAM" id="SSF52087">
    <property type="entry name" value="CRAL/TRIO domain"/>
    <property type="match status" value="1"/>
</dbReference>
<reference evidence="2" key="2">
    <citation type="submission" date="2022-10" db="EMBL/GenBank/DDBJ databases">
        <authorList>
            <consortium name="ENA_rothamsted_submissions"/>
            <consortium name="culmorum"/>
            <person name="King R."/>
        </authorList>
    </citation>
    <scope>NUCLEOTIDE SEQUENCE</scope>
</reference>
<evidence type="ECO:0000313" key="3">
    <source>
        <dbReference type="Proteomes" id="UP001153737"/>
    </source>
</evidence>
<dbReference type="AlphaFoldDB" id="A0A9P0DAR1"/>
<organism evidence="2 3">
    <name type="scientific">Phaedon cochleariae</name>
    <name type="common">Mustard beetle</name>
    <dbReference type="NCBI Taxonomy" id="80249"/>
    <lineage>
        <taxon>Eukaryota</taxon>
        <taxon>Metazoa</taxon>
        <taxon>Ecdysozoa</taxon>
        <taxon>Arthropoda</taxon>
        <taxon>Hexapoda</taxon>
        <taxon>Insecta</taxon>
        <taxon>Pterygota</taxon>
        <taxon>Neoptera</taxon>
        <taxon>Endopterygota</taxon>
        <taxon>Coleoptera</taxon>
        <taxon>Polyphaga</taxon>
        <taxon>Cucujiformia</taxon>
        <taxon>Chrysomeloidea</taxon>
        <taxon>Chrysomelidae</taxon>
        <taxon>Chrysomelinae</taxon>
        <taxon>Chrysomelini</taxon>
        <taxon>Phaedon</taxon>
    </lineage>
</organism>
<reference evidence="2" key="1">
    <citation type="submission" date="2022-01" db="EMBL/GenBank/DDBJ databases">
        <authorList>
            <person name="King R."/>
        </authorList>
    </citation>
    <scope>NUCLEOTIDE SEQUENCE</scope>
</reference>
<evidence type="ECO:0000313" key="2">
    <source>
        <dbReference type="EMBL" id="CAH1119368.1"/>
    </source>
</evidence>
<dbReference type="OrthoDB" id="6682367at2759"/>
<proteinExistence type="predicted"/>
<evidence type="ECO:0000259" key="1">
    <source>
        <dbReference type="PROSITE" id="PS50191"/>
    </source>
</evidence>
<protein>
    <recommendedName>
        <fullName evidence="1">CRAL-TRIO domain-containing protein</fullName>
    </recommendedName>
</protein>
<dbReference type="InterPro" id="IPR036865">
    <property type="entry name" value="CRAL-TRIO_dom_sf"/>
</dbReference>